<keyword evidence="3" id="KW-1185">Reference proteome</keyword>
<reference evidence="3" key="1">
    <citation type="journal article" date="2017" name="Appl. Environ. Microbiol.">
        <title>Genomic analysis of Calderihabitans maritimus KKC1, a thermophilic hydrogenogenic carboxydotrophic bacterium isolated from marine sediment.</title>
        <authorList>
            <person name="Omae K."/>
            <person name="Yoneda Y."/>
            <person name="Fukuyama Y."/>
            <person name="Yoshida T."/>
            <person name="Sako Y."/>
        </authorList>
    </citation>
    <scope>NUCLEOTIDE SEQUENCE [LARGE SCALE GENOMIC DNA]</scope>
    <source>
        <strain evidence="3">KKC1</strain>
    </source>
</reference>
<evidence type="ECO:0000313" key="2">
    <source>
        <dbReference type="EMBL" id="GAW91189.1"/>
    </source>
</evidence>
<comment type="caution">
    <text evidence="2">The sequence shown here is derived from an EMBL/GenBank/DDBJ whole genome shotgun (WGS) entry which is preliminary data.</text>
</comment>
<accession>A0A1Z5HNS6</accession>
<dbReference type="Proteomes" id="UP000197032">
    <property type="component" value="Unassembled WGS sequence"/>
</dbReference>
<dbReference type="EMBL" id="BDGJ01000010">
    <property type="protein sequence ID" value="GAW91189.1"/>
    <property type="molecule type" value="Genomic_DNA"/>
</dbReference>
<dbReference type="AlphaFoldDB" id="A0A1Z5HNS6"/>
<organism evidence="2 3">
    <name type="scientific">Calderihabitans maritimus</name>
    <dbReference type="NCBI Taxonomy" id="1246530"/>
    <lineage>
        <taxon>Bacteria</taxon>
        <taxon>Bacillati</taxon>
        <taxon>Bacillota</taxon>
        <taxon>Clostridia</taxon>
        <taxon>Neomoorellales</taxon>
        <taxon>Calderihabitantaceae</taxon>
        <taxon>Calderihabitans</taxon>
    </lineage>
</organism>
<gene>
    <name evidence="2" type="ORF">KKC1_03510</name>
</gene>
<protein>
    <submittedName>
        <fullName evidence="2">Uncharacterized protein</fullName>
    </submittedName>
</protein>
<evidence type="ECO:0000313" key="3">
    <source>
        <dbReference type="Proteomes" id="UP000197032"/>
    </source>
</evidence>
<proteinExistence type="predicted"/>
<feature type="transmembrane region" description="Helical" evidence="1">
    <location>
        <begin position="12"/>
        <end position="30"/>
    </location>
</feature>
<keyword evidence="1" id="KW-0472">Membrane</keyword>
<evidence type="ECO:0000256" key="1">
    <source>
        <dbReference type="SAM" id="Phobius"/>
    </source>
</evidence>
<keyword evidence="1" id="KW-0812">Transmembrane</keyword>
<name>A0A1Z5HNS6_9FIRM</name>
<keyword evidence="1" id="KW-1133">Transmembrane helix</keyword>
<sequence length="66" mass="7885">MLVENLDPFLRFLLVIIVGVVVWAAIYSYAEFLKILVRIEYNTRKNNLRHSPETNVSERLFHDDRH</sequence>